<dbReference type="Proteomes" id="UP000233256">
    <property type="component" value="Unassembled WGS sequence"/>
</dbReference>
<organism evidence="3 4">
    <name type="scientific">Candidatus Wallbacteria bacterium HGW-Wallbacteria-1</name>
    <dbReference type="NCBI Taxonomy" id="2013854"/>
    <lineage>
        <taxon>Bacteria</taxon>
        <taxon>Candidatus Walliibacteriota</taxon>
    </lineage>
</organism>
<keyword evidence="2" id="KW-0732">Signal</keyword>
<protein>
    <submittedName>
        <fullName evidence="3">Uncharacterized protein</fullName>
    </submittedName>
</protein>
<sequence length="102" mass="9905">MKAKLILVTSLALMLATAGSAMAASTNGVGNGTGACNGLTEQQRIERQASHDTNGDGVCDTPGVGGAGAGAFVDADGDGVCDVGGGTQPQDGSGMRHGGRTR</sequence>
<evidence type="ECO:0000256" key="2">
    <source>
        <dbReference type="SAM" id="SignalP"/>
    </source>
</evidence>
<proteinExistence type="predicted"/>
<evidence type="ECO:0000256" key="1">
    <source>
        <dbReference type="SAM" id="MobiDB-lite"/>
    </source>
</evidence>
<reference evidence="3 4" key="1">
    <citation type="journal article" date="2017" name="ISME J.">
        <title>Potential for microbial H2 and metal transformations associated with novel bacteria and archaea in deep terrestrial subsurface sediments.</title>
        <authorList>
            <person name="Hernsdorf A.W."/>
            <person name="Amano Y."/>
            <person name="Miyakawa K."/>
            <person name="Ise K."/>
            <person name="Suzuki Y."/>
            <person name="Anantharaman K."/>
            <person name="Probst A."/>
            <person name="Burstein D."/>
            <person name="Thomas B.C."/>
            <person name="Banfield J.F."/>
        </authorList>
    </citation>
    <scope>NUCLEOTIDE SEQUENCE [LARGE SCALE GENOMIC DNA]</scope>
    <source>
        <strain evidence="3">HGW-Wallbacteria-1</strain>
    </source>
</reference>
<feature type="chain" id="PRO_5014599390" evidence="2">
    <location>
        <begin position="24"/>
        <end position="102"/>
    </location>
</feature>
<accession>A0A2N1PGY0</accession>
<feature type="signal peptide" evidence="2">
    <location>
        <begin position="1"/>
        <end position="23"/>
    </location>
</feature>
<comment type="caution">
    <text evidence="3">The sequence shown here is derived from an EMBL/GenBank/DDBJ whole genome shotgun (WGS) entry which is preliminary data.</text>
</comment>
<evidence type="ECO:0000313" key="4">
    <source>
        <dbReference type="Proteomes" id="UP000233256"/>
    </source>
</evidence>
<evidence type="ECO:0000313" key="3">
    <source>
        <dbReference type="EMBL" id="PKK87599.1"/>
    </source>
</evidence>
<dbReference type="EMBL" id="PGXC01000128">
    <property type="protein sequence ID" value="PKK87599.1"/>
    <property type="molecule type" value="Genomic_DNA"/>
</dbReference>
<gene>
    <name evidence="3" type="ORF">CVV64_21835</name>
</gene>
<feature type="region of interest" description="Disordered" evidence="1">
    <location>
        <begin position="79"/>
        <end position="102"/>
    </location>
</feature>
<name>A0A2N1PGY0_9BACT</name>
<dbReference type="AlphaFoldDB" id="A0A2N1PGY0"/>